<dbReference type="GO" id="GO:0050566">
    <property type="term" value="F:asparaginyl-tRNA synthase (glutamine-hydrolyzing) activity"/>
    <property type="evidence" value="ECO:0007669"/>
    <property type="project" value="UniProtKB-EC"/>
</dbReference>
<dbReference type="PROSITE" id="PS00571">
    <property type="entry name" value="AMIDASES"/>
    <property type="match status" value="1"/>
</dbReference>
<name>A0ABU0F9X5_9HYPH</name>
<evidence type="ECO:0000313" key="4">
    <source>
        <dbReference type="EMBL" id="MDQ0391421.1"/>
    </source>
</evidence>
<dbReference type="InterPro" id="IPR036928">
    <property type="entry name" value="AS_sf"/>
</dbReference>
<dbReference type="PANTHER" id="PTHR11895">
    <property type="entry name" value="TRANSAMIDASE"/>
    <property type="match status" value="1"/>
</dbReference>
<dbReference type="SUPFAM" id="SSF75304">
    <property type="entry name" value="Amidase signature (AS) enzymes"/>
    <property type="match status" value="1"/>
</dbReference>
<comment type="caution">
    <text evidence="4">The sequence shown here is derived from an EMBL/GenBank/DDBJ whole genome shotgun (WGS) entry which is preliminary data.</text>
</comment>
<comment type="function">
    <text evidence="1">Hydrolyzes indole-3-acetamide (IAM) into indole-3-acetic acid (IAA).</text>
</comment>
<proteinExistence type="predicted"/>
<evidence type="ECO:0000313" key="5">
    <source>
        <dbReference type="Proteomes" id="UP001237448"/>
    </source>
</evidence>
<keyword evidence="5" id="KW-1185">Reference proteome</keyword>
<evidence type="ECO:0000259" key="3">
    <source>
        <dbReference type="Pfam" id="PF01425"/>
    </source>
</evidence>
<dbReference type="PANTHER" id="PTHR11895:SF176">
    <property type="entry name" value="AMIDASE AMID-RELATED"/>
    <property type="match status" value="1"/>
</dbReference>
<feature type="domain" description="Amidase" evidence="3">
    <location>
        <begin position="104"/>
        <end position="472"/>
    </location>
</feature>
<dbReference type="RefSeq" id="WP_307423707.1">
    <property type="nucleotide sequence ID" value="NZ_JAUSVK010000001.1"/>
</dbReference>
<dbReference type="InterPro" id="IPR023631">
    <property type="entry name" value="Amidase_dom"/>
</dbReference>
<organism evidence="4 5">
    <name type="scientific">Labrys monachus</name>
    <dbReference type="NCBI Taxonomy" id="217067"/>
    <lineage>
        <taxon>Bacteria</taxon>
        <taxon>Pseudomonadati</taxon>
        <taxon>Pseudomonadota</taxon>
        <taxon>Alphaproteobacteria</taxon>
        <taxon>Hyphomicrobiales</taxon>
        <taxon>Xanthobacteraceae</taxon>
        <taxon>Labrys</taxon>
    </lineage>
</organism>
<accession>A0ABU0F9X5</accession>
<dbReference type="GO" id="GO:0050567">
    <property type="term" value="F:glutaminyl-tRNA synthase (glutamine-hydrolyzing) activity"/>
    <property type="evidence" value="ECO:0007669"/>
    <property type="project" value="UniProtKB-EC"/>
</dbReference>
<dbReference type="InterPro" id="IPR020556">
    <property type="entry name" value="Amidase_CS"/>
</dbReference>
<gene>
    <name evidence="4" type="ORF">J3R73_001213</name>
</gene>
<reference evidence="4 5" key="1">
    <citation type="submission" date="2023-07" db="EMBL/GenBank/DDBJ databases">
        <title>Genomic Encyclopedia of Type Strains, Phase IV (KMG-IV): sequencing the most valuable type-strain genomes for metagenomic binning, comparative biology and taxonomic classification.</title>
        <authorList>
            <person name="Goeker M."/>
        </authorList>
    </citation>
    <scope>NUCLEOTIDE SEQUENCE [LARGE SCALE GENOMIC DNA]</scope>
    <source>
        <strain evidence="4 5">DSM 5896</strain>
    </source>
</reference>
<keyword evidence="4" id="KW-0436">Ligase</keyword>
<dbReference type="Proteomes" id="UP001237448">
    <property type="component" value="Unassembled WGS sequence"/>
</dbReference>
<sequence>MDPVAVENGLRRQSVAVSAAEAASVADDLARLRAAMTATVAAWSGLPDAPDLAELLARPAAPPPGHDPDEDGMAARVPVDRGRLMQCQRATNAFIDIFEAADPSAGPPGVLSGLSFAYKDVFVAPGRFPTCGVGDGHAWHGPRSRILATLARQGAVAVGATNLDPHCYAALGLNRDFGRVLNPHGAGFAVGGSSSGSAAAVATGAVAFALGTDTGGSVRIPAALCGVLGLMPTHGVLADAGMAPLAPSHDTAGILAADLPVLKRVYRTLSGRPGAREDDEGRPLRIGIDAAFFAGADETVEAALQEGLRRLSALGAGIVEVELPSVDRLNLLASAVTGFEAAGLHRRGLAMHPRHYPASVRRRLLTALLVERAAYDTALGLRPRLLQAILNGPFAKADLLLCPTLRREAARVDAIGEDDEAAIGALSLEHLRLNRPMNYLGLPALCVPGGHDRNGIPIGLQLVAPPNGEEILFAAAAMLGRA</sequence>
<evidence type="ECO:0000256" key="2">
    <source>
        <dbReference type="ARBA" id="ARBA00021874"/>
    </source>
</evidence>
<dbReference type="InterPro" id="IPR000120">
    <property type="entry name" value="Amidase"/>
</dbReference>
<dbReference type="EMBL" id="JAUSVK010000001">
    <property type="protein sequence ID" value="MDQ0391421.1"/>
    <property type="molecule type" value="Genomic_DNA"/>
</dbReference>
<dbReference type="Pfam" id="PF01425">
    <property type="entry name" value="Amidase"/>
    <property type="match status" value="1"/>
</dbReference>
<protein>
    <recommendedName>
        <fullName evidence="2">Indoleacetamide hydrolase</fullName>
    </recommendedName>
</protein>
<evidence type="ECO:0000256" key="1">
    <source>
        <dbReference type="ARBA" id="ARBA00003871"/>
    </source>
</evidence>
<dbReference type="Gene3D" id="3.90.1300.10">
    <property type="entry name" value="Amidase signature (AS) domain"/>
    <property type="match status" value="1"/>
</dbReference>